<gene>
    <name evidence="1" type="ORF">HBH26_04475</name>
</gene>
<comment type="caution">
    <text evidence="1">The sequence shown here is derived from an EMBL/GenBank/DDBJ whole genome shotgun (WGS) entry which is preliminary data.</text>
</comment>
<organism evidence="1 2">
    <name type="scientific">Sphingomonas corticis</name>
    <dbReference type="NCBI Taxonomy" id="2722791"/>
    <lineage>
        <taxon>Bacteria</taxon>
        <taxon>Pseudomonadati</taxon>
        <taxon>Pseudomonadota</taxon>
        <taxon>Alphaproteobacteria</taxon>
        <taxon>Sphingomonadales</taxon>
        <taxon>Sphingomonadaceae</taxon>
        <taxon>Sphingomonas</taxon>
    </lineage>
</organism>
<protein>
    <submittedName>
        <fullName evidence="1">Uncharacterized protein</fullName>
    </submittedName>
</protein>
<evidence type="ECO:0000313" key="1">
    <source>
        <dbReference type="EMBL" id="NJR77872.1"/>
    </source>
</evidence>
<name>A0ABX1CNE6_9SPHN</name>
<accession>A0ABX1CNE6</accession>
<dbReference type="RefSeq" id="WP_168133378.1">
    <property type="nucleotide sequence ID" value="NZ_JAAVJH010000002.1"/>
</dbReference>
<dbReference type="Proteomes" id="UP000732399">
    <property type="component" value="Unassembled WGS sequence"/>
</dbReference>
<keyword evidence="2" id="KW-1185">Reference proteome</keyword>
<evidence type="ECO:0000313" key="2">
    <source>
        <dbReference type="Proteomes" id="UP000732399"/>
    </source>
</evidence>
<sequence length="90" mass="9187">MAQGSGGPVAGGRALAARYARLERAMLAYLIGRMEAEGASKAVTAADIQLGLALLARTREATVGPATRFASAADTDATIRRKLDALAAEA</sequence>
<proteinExistence type="predicted"/>
<dbReference type="EMBL" id="JAAVJH010000002">
    <property type="protein sequence ID" value="NJR77872.1"/>
    <property type="molecule type" value="Genomic_DNA"/>
</dbReference>
<reference evidence="1 2" key="1">
    <citation type="submission" date="2020-03" db="EMBL/GenBank/DDBJ databases">
        <authorList>
            <person name="Wang L."/>
            <person name="He N."/>
            <person name="Li Y."/>
            <person name="Fang Y."/>
            <person name="Zhang F."/>
        </authorList>
    </citation>
    <scope>NUCLEOTIDE SEQUENCE [LARGE SCALE GENOMIC DNA]</scope>
    <source>
        <strain evidence="1 2">36D10-4-7</strain>
    </source>
</reference>